<keyword evidence="3" id="KW-1185">Reference proteome</keyword>
<accession>A0AAE0TKT0</accession>
<protein>
    <submittedName>
        <fullName evidence="2">Uncharacterized protein</fullName>
    </submittedName>
</protein>
<organism evidence="2 3">
    <name type="scientific">Potamilus streckersoni</name>
    <dbReference type="NCBI Taxonomy" id="2493646"/>
    <lineage>
        <taxon>Eukaryota</taxon>
        <taxon>Metazoa</taxon>
        <taxon>Spiralia</taxon>
        <taxon>Lophotrochozoa</taxon>
        <taxon>Mollusca</taxon>
        <taxon>Bivalvia</taxon>
        <taxon>Autobranchia</taxon>
        <taxon>Heteroconchia</taxon>
        <taxon>Palaeoheterodonta</taxon>
        <taxon>Unionida</taxon>
        <taxon>Unionoidea</taxon>
        <taxon>Unionidae</taxon>
        <taxon>Ambleminae</taxon>
        <taxon>Lampsilini</taxon>
        <taxon>Potamilus</taxon>
    </lineage>
</organism>
<feature type="region of interest" description="Disordered" evidence="1">
    <location>
        <begin position="184"/>
        <end position="203"/>
    </location>
</feature>
<reference evidence="2" key="3">
    <citation type="submission" date="2023-05" db="EMBL/GenBank/DDBJ databases">
        <authorList>
            <person name="Smith C.H."/>
        </authorList>
    </citation>
    <scope>NUCLEOTIDE SEQUENCE</scope>
    <source>
        <strain evidence="2">CHS0354</strain>
        <tissue evidence="2">Mantle</tissue>
    </source>
</reference>
<name>A0AAE0TKT0_9BIVA</name>
<dbReference type="Proteomes" id="UP001195483">
    <property type="component" value="Unassembled WGS sequence"/>
</dbReference>
<reference evidence="2" key="2">
    <citation type="journal article" date="2021" name="Genome Biol. Evol.">
        <title>Developing a high-quality reference genome for a parasitic bivalve with doubly uniparental inheritance (Bivalvia: Unionida).</title>
        <authorList>
            <person name="Smith C.H."/>
        </authorList>
    </citation>
    <scope>NUCLEOTIDE SEQUENCE</scope>
    <source>
        <strain evidence="2">CHS0354</strain>
        <tissue evidence="2">Mantle</tissue>
    </source>
</reference>
<gene>
    <name evidence="2" type="ORF">CHS0354_039513</name>
</gene>
<dbReference type="EMBL" id="JAEAOA010002309">
    <property type="protein sequence ID" value="KAK3612231.1"/>
    <property type="molecule type" value="Genomic_DNA"/>
</dbReference>
<evidence type="ECO:0000256" key="1">
    <source>
        <dbReference type="SAM" id="MobiDB-lite"/>
    </source>
</evidence>
<dbReference type="AlphaFoldDB" id="A0AAE0TKT0"/>
<sequence>MTYAKNIEWVGFSPLLDTSNHKIRPFRYVTSSNSESTIHILYFGRFGLVVGIPRPNHSEEMNNYTAFIPNSFPCIDFSACTPRGAMEIGLLTENYRANNNYYQTKFGLCESSDFLENELGPEHPNLSAMNINCARNKFPDQRTTLHKQNRDCNAQEALHFRGFNHDWSWNFYYKTLNQQPWSYRHPVPDNERQPGPRPVSTSLHRQNCSFSGPYLHSSSAAKSDNLHSHVPRISGYDCLQNETYPPNPRSLPMLPKTDGLISENVVAGNYLTDKTPTAENMAYKDRENEDVSPLNETYLQYIKEFKNDLIFLSQVPNKMSTPYTSPSDDTVLNKLSLPFYEGQYSSDAFADKSADCGIKHGQQPNSFQEGTPKRRVKRAFQSEVEEAVYYLTTKYMKYD</sequence>
<evidence type="ECO:0000313" key="2">
    <source>
        <dbReference type="EMBL" id="KAK3612231.1"/>
    </source>
</evidence>
<comment type="caution">
    <text evidence="2">The sequence shown here is derived from an EMBL/GenBank/DDBJ whole genome shotgun (WGS) entry which is preliminary data.</text>
</comment>
<evidence type="ECO:0000313" key="3">
    <source>
        <dbReference type="Proteomes" id="UP001195483"/>
    </source>
</evidence>
<reference evidence="2" key="1">
    <citation type="journal article" date="2021" name="Genome Biol. Evol.">
        <title>A High-Quality Reference Genome for a Parasitic Bivalve with Doubly Uniparental Inheritance (Bivalvia: Unionida).</title>
        <authorList>
            <person name="Smith C.H."/>
        </authorList>
    </citation>
    <scope>NUCLEOTIDE SEQUENCE</scope>
    <source>
        <strain evidence="2">CHS0354</strain>
    </source>
</reference>
<proteinExistence type="predicted"/>